<dbReference type="GeneTree" id="ENSGT00940000154067"/>
<dbReference type="InterPro" id="IPR027417">
    <property type="entry name" value="P-loop_NTPase"/>
</dbReference>
<proteinExistence type="predicted"/>
<dbReference type="FunFam" id="1.10.8.60:FF:000064">
    <property type="entry name" value="IQ motif containing with AAA domain 1"/>
    <property type="match status" value="1"/>
</dbReference>
<evidence type="ECO:0000313" key="5">
    <source>
        <dbReference type="Ensembl" id="ENSCSEP00000022197.1"/>
    </source>
</evidence>
<evidence type="ECO:0000259" key="4">
    <source>
        <dbReference type="Pfam" id="PF00004"/>
    </source>
</evidence>
<dbReference type="InterPro" id="IPR000048">
    <property type="entry name" value="IQ_motif_EF-hand-BS"/>
</dbReference>
<keyword evidence="1" id="KW-0547">Nucleotide-binding</keyword>
<dbReference type="OMA" id="PICANIR"/>
<dbReference type="SMART" id="SM00015">
    <property type="entry name" value="IQ"/>
    <property type="match status" value="2"/>
</dbReference>
<dbReference type="InterPro" id="IPR003959">
    <property type="entry name" value="ATPase_AAA_core"/>
</dbReference>
<organism evidence="5 6">
    <name type="scientific">Cynoglossus semilaevis</name>
    <name type="common">Tongue sole</name>
    <dbReference type="NCBI Taxonomy" id="244447"/>
    <lineage>
        <taxon>Eukaryota</taxon>
        <taxon>Metazoa</taxon>
        <taxon>Chordata</taxon>
        <taxon>Craniata</taxon>
        <taxon>Vertebrata</taxon>
        <taxon>Euteleostomi</taxon>
        <taxon>Actinopterygii</taxon>
        <taxon>Neopterygii</taxon>
        <taxon>Teleostei</taxon>
        <taxon>Neoteleostei</taxon>
        <taxon>Acanthomorphata</taxon>
        <taxon>Carangaria</taxon>
        <taxon>Pleuronectiformes</taxon>
        <taxon>Pleuronectoidei</taxon>
        <taxon>Cynoglossidae</taxon>
        <taxon>Cynoglossinae</taxon>
        <taxon>Cynoglossus</taxon>
    </lineage>
</organism>
<dbReference type="STRING" id="244447.ENSCSEP00000022197"/>
<dbReference type="PANTHER" id="PTHR14690">
    <property type="entry name" value="IQ MOTIF CONTAINING WITH AAA DOMAIN 1"/>
    <property type="match status" value="1"/>
</dbReference>
<evidence type="ECO:0000313" key="6">
    <source>
        <dbReference type="Proteomes" id="UP000265120"/>
    </source>
</evidence>
<dbReference type="Ensembl" id="ENSCSET00000022477.1">
    <property type="protein sequence ID" value="ENSCSEP00000022197.1"/>
    <property type="gene ID" value="ENSCSEG00000014152.1"/>
</dbReference>
<dbReference type="SUPFAM" id="SSF52540">
    <property type="entry name" value="P-loop containing nucleoside triphosphate hydrolases"/>
    <property type="match status" value="2"/>
</dbReference>
<evidence type="ECO:0000256" key="1">
    <source>
        <dbReference type="ARBA" id="ARBA00022741"/>
    </source>
</evidence>
<dbReference type="PANTHER" id="PTHR14690:SF10">
    <property type="entry name" value="IQ AND AAA DOMAIN-CONTAINING PROTEIN-LIKE"/>
    <property type="match status" value="1"/>
</dbReference>
<dbReference type="Proteomes" id="UP000265120">
    <property type="component" value="Chromosome 19"/>
</dbReference>
<protein>
    <recommendedName>
        <fullName evidence="4">ATPase AAA-type core domain-containing protein</fullName>
    </recommendedName>
</protein>
<keyword evidence="6" id="KW-1185">Reference proteome</keyword>
<sequence>MSQKTYNEQWGQAQRELSCLLTDETPDEPPPPELDRVVFFKRVARFYVRYIQVFRQLDKAYDLLVHPQKREVLREILDGVMGRLLELKKDMVEAEFSEFHYMDDIVQTLKLTPTDLQLPIPHYFITEHSKERTDILQDIALVKAIETIQAVERARQARMKAKLKKMSKVVNGDGDDENDDEKKVDMIEVSAALRIQKLWRGYVQRKIIAQESILTSQEAKMDLHIIISQANDACTRIKQQEYMEDYHNSIASITKEVKDLGPDMSNTMKDRIRQWFLKCRHAAGIFPEYPDDIHGGGALILVDKDPLQVMKEIAAQKEEDKNNKLKGKDEKKGKQKDGKKGKVKEEGLRMQNSAFLSDLQEANKQFKEFWETCDESNNFHQRHLAQIIRDEKKKIFDAEIQLEVDEQMRLELAAMKLAVDNIKGGKAKGKKGKKGGGKGKKGKQVVDLTADRTLESLCQELVEQNLLKATADISLSEYTGNYSYLGAILRENAIEPTPALLDVRQLLTLYAVLPLGSRAVHQKGPLITSILLVGPAGIGKKMLVQAVCNETQAALFDLSPMNTAGKYPGDDGLNMMLHMVFKVAKLLQPSVIWIGDAEKMFYKKVPKHEEELTPKRLATSLPKYLKLIKGDDRVLILGTAEDPICANIRALCKTFGKILFIPRPDYGARFILWKELIKRYNGEVTEAIDFSSLAKMSEGYTPGLMIQVIQQVVTKRRIRWQGFRPLTTAEFVAHIVAIDPAYKKKEDALKKWYGKTPLGKKKIAFEKKKAKEEEGNEPKK</sequence>
<feature type="region of interest" description="Disordered" evidence="3">
    <location>
        <begin position="315"/>
        <end position="347"/>
    </location>
</feature>
<dbReference type="InParanoid" id="A0A3P8W6P5"/>
<dbReference type="AlphaFoldDB" id="A0A3P8W6P5"/>
<reference evidence="5" key="2">
    <citation type="submission" date="2025-08" db="UniProtKB">
        <authorList>
            <consortium name="Ensembl"/>
        </authorList>
    </citation>
    <scope>IDENTIFICATION</scope>
</reference>
<dbReference type="GO" id="GO:0005524">
    <property type="term" value="F:ATP binding"/>
    <property type="evidence" value="ECO:0007669"/>
    <property type="project" value="UniProtKB-KW"/>
</dbReference>
<dbReference type="PROSITE" id="PS50096">
    <property type="entry name" value="IQ"/>
    <property type="match status" value="1"/>
</dbReference>
<dbReference type="GO" id="GO:0016887">
    <property type="term" value="F:ATP hydrolysis activity"/>
    <property type="evidence" value="ECO:0007669"/>
    <property type="project" value="InterPro"/>
</dbReference>
<feature type="domain" description="ATPase AAA-type core" evidence="4">
    <location>
        <begin position="530"/>
        <end position="659"/>
    </location>
</feature>
<dbReference type="Gene3D" id="1.10.8.60">
    <property type="match status" value="1"/>
</dbReference>
<dbReference type="Gene3D" id="3.40.50.300">
    <property type="entry name" value="P-loop containing nucleotide triphosphate hydrolases"/>
    <property type="match status" value="1"/>
</dbReference>
<evidence type="ECO:0000256" key="2">
    <source>
        <dbReference type="ARBA" id="ARBA00022840"/>
    </source>
</evidence>
<dbReference type="InterPro" id="IPR052267">
    <property type="entry name" value="N-DRC_Component"/>
</dbReference>
<name>A0A3P8W6P5_CYNSE</name>
<reference evidence="5" key="3">
    <citation type="submission" date="2025-09" db="UniProtKB">
        <authorList>
            <consortium name="Ensembl"/>
        </authorList>
    </citation>
    <scope>IDENTIFICATION</scope>
</reference>
<reference evidence="5 6" key="1">
    <citation type="journal article" date="2014" name="Nat. Genet.">
        <title>Whole-genome sequence of a flatfish provides insights into ZW sex chromosome evolution and adaptation to a benthic lifestyle.</title>
        <authorList>
            <person name="Chen S."/>
            <person name="Zhang G."/>
            <person name="Shao C."/>
            <person name="Huang Q."/>
            <person name="Liu G."/>
            <person name="Zhang P."/>
            <person name="Song W."/>
            <person name="An N."/>
            <person name="Chalopin D."/>
            <person name="Volff J.N."/>
            <person name="Hong Y."/>
            <person name="Li Q."/>
            <person name="Sha Z."/>
            <person name="Zhou H."/>
            <person name="Xie M."/>
            <person name="Yu Q."/>
            <person name="Liu Y."/>
            <person name="Xiang H."/>
            <person name="Wang N."/>
            <person name="Wu K."/>
            <person name="Yang C."/>
            <person name="Zhou Q."/>
            <person name="Liao X."/>
            <person name="Yang L."/>
            <person name="Hu Q."/>
            <person name="Zhang J."/>
            <person name="Meng L."/>
            <person name="Jin L."/>
            <person name="Tian Y."/>
            <person name="Lian J."/>
            <person name="Yang J."/>
            <person name="Miao G."/>
            <person name="Liu S."/>
            <person name="Liang Z."/>
            <person name="Yan F."/>
            <person name="Li Y."/>
            <person name="Sun B."/>
            <person name="Zhang H."/>
            <person name="Zhang J."/>
            <person name="Zhu Y."/>
            <person name="Du M."/>
            <person name="Zhao Y."/>
            <person name="Schartl M."/>
            <person name="Tang Q."/>
            <person name="Wang J."/>
        </authorList>
    </citation>
    <scope>NUCLEOTIDE SEQUENCE</scope>
</reference>
<evidence type="ECO:0000256" key="3">
    <source>
        <dbReference type="SAM" id="MobiDB-lite"/>
    </source>
</evidence>
<dbReference type="Pfam" id="PF00004">
    <property type="entry name" value="AAA"/>
    <property type="match status" value="1"/>
</dbReference>
<keyword evidence="2" id="KW-0067">ATP-binding</keyword>
<accession>A0A3P8W6P5</accession>